<feature type="domain" description="Microcystin LR degradation protein MlrC N-terminal" evidence="1">
    <location>
        <begin position="3"/>
        <end position="101"/>
    </location>
</feature>
<comment type="caution">
    <text evidence="2">The sequence shown here is derived from an EMBL/GenBank/DDBJ whole genome shotgun (WGS) entry which is preliminary data.</text>
</comment>
<proteinExistence type="predicted"/>
<dbReference type="Pfam" id="PF07364">
    <property type="entry name" value="DUF1485"/>
    <property type="match status" value="1"/>
</dbReference>
<organism evidence="2 3">
    <name type="scientific">Capnocytophaga stomatis</name>
    <dbReference type="NCBI Taxonomy" id="1848904"/>
    <lineage>
        <taxon>Bacteria</taxon>
        <taxon>Pseudomonadati</taxon>
        <taxon>Bacteroidota</taxon>
        <taxon>Flavobacteriia</taxon>
        <taxon>Flavobacteriales</taxon>
        <taxon>Flavobacteriaceae</taxon>
        <taxon>Capnocytophaga</taxon>
    </lineage>
</organism>
<accession>A0ABW8Q8J0</accession>
<dbReference type="Proteomes" id="UP001622370">
    <property type="component" value="Unassembled WGS sequence"/>
</dbReference>
<evidence type="ECO:0000259" key="1">
    <source>
        <dbReference type="Pfam" id="PF07364"/>
    </source>
</evidence>
<evidence type="ECO:0000313" key="3">
    <source>
        <dbReference type="Proteomes" id="UP001622370"/>
    </source>
</evidence>
<protein>
    <submittedName>
        <fullName evidence="2">M81 family metallopeptidase</fullName>
    </submittedName>
</protein>
<dbReference type="RefSeq" id="WP_405253794.1">
    <property type="nucleotide sequence ID" value="NZ_JBJGWE010000001.1"/>
</dbReference>
<sequence>MVGKTLEMLKEALPIDGLFFDIHGAMSVQGLEDPEGDLIVRIREVIGNDVLVSSCMDLHGSVSPRLAQNIDMITCYRLAPHEDAMISKKRALTNLLFIKNGRNHNLQLPKRSASY</sequence>
<gene>
    <name evidence="2" type="ORF">ACI76L_00255</name>
</gene>
<dbReference type="InterPro" id="IPR015995">
    <property type="entry name" value="MlrC_N"/>
</dbReference>
<dbReference type="EMBL" id="JBJGWJ010000001">
    <property type="protein sequence ID" value="MFK8292208.1"/>
    <property type="molecule type" value="Genomic_DNA"/>
</dbReference>
<keyword evidence="3" id="KW-1185">Reference proteome</keyword>
<name>A0ABW8Q8J0_9FLAO</name>
<evidence type="ECO:0000313" key="2">
    <source>
        <dbReference type="EMBL" id="MFK8292208.1"/>
    </source>
</evidence>
<reference evidence="2 3" key="1">
    <citation type="journal article" date="2016" name="Sci. Rep.">
        <title>Whole genome sequencing identifies a novel species of the genus Capnocytophaga isolated from dog and cat bite wounds in humans.</title>
        <authorList>
            <person name="Zangenah S."/>
            <person name="Abbasi N."/>
            <person name="Andersson A.F."/>
            <person name="Bergman P."/>
        </authorList>
    </citation>
    <scope>NUCLEOTIDE SEQUENCE [LARGE SCALE GENOMIC DNA]</scope>
    <source>
        <strain evidence="2 3">W5</strain>
    </source>
</reference>